<dbReference type="PANTHER" id="PTHR10357">
    <property type="entry name" value="ALPHA-AMYLASE FAMILY MEMBER"/>
    <property type="match status" value="1"/>
</dbReference>
<dbReference type="PANTHER" id="PTHR10357:SF184">
    <property type="entry name" value="OLIGO-1,6-GLUCOSIDASE 1"/>
    <property type="match status" value="1"/>
</dbReference>
<dbReference type="NCBIfam" id="NF008183">
    <property type="entry name" value="PRK10933.1"/>
    <property type="match status" value="1"/>
</dbReference>
<dbReference type="InterPro" id="IPR006047">
    <property type="entry name" value="GH13_cat_dom"/>
</dbReference>
<dbReference type="InterPro" id="IPR013780">
    <property type="entry name" value="Glyco_hydro_b"/>
</dbReference>
<sequence>MNKPELKRKWWKEAVVYQIYPRSFMDSNGDGIGDLRGIISKLDYVRRIGVDVIWLCPVYKSPNCDNGYDISDYRAVMDEFGDINDMKELIAEVHNKGMKLIMDLVANHTSDEHEWFTWSRESKDNPYRDYYIWKPATCGHEPNNWMSLFGGKAWKYDEKSGEYYLHLFAEKQPDLNWENERVRKGIYDIMHWWFELGIDGFRMDVINMISKTLGLPNADNFGEQMSYIINGPRFHEYMQEMNREVLSKYDCMTVGECFGTVGEEVIKTVGEDRNELNMIFRMEHVCLDMDIMSGNMKRQDWTLSDFKKIFWEKDHLLDGVGWNSQFLMNHDQPRALSRFADDKEYRVESAKMLATFLLTLRGTPYIYQGEEIGMTNVAFDTIDDYRDLSTIYTYNFEVSNGVTSEEMLERIHSFSRDNARTPMQWDASENAGFTKGTPWIKVNPNYKEINVVRAESDKESIYHYYRDMIQLRKDNLNLIYGSFQLVAEDDEKVFAYLRGAEAEQFLVVLNFSGDETRFMWQEGSVYKSQELVISNYADPKLDTVCDIKLRPFEARMYKLIL</sequence>
<dbReference type="Proteomes" id="UP000464314">
    <property type="component" value="Chromosome"/>
</dbReference>
<keyword evidence="6" id="KW-1185">Reference proteome</keyword>
<reference evidence="5 6" key="1">
    <citation type="submission" date="2020-01" db="EMBL/GenBank/DDBJ databases">
        <title>Genome analysis of Anaerocolumna sp. CBA3638.</title>
        <authorList>
            <person name="Kim J."/>
            <person name="Roh S.W."/>
        </authorList>
    </citation>
    <scope>NUCLEOTIDE SEQUENCE [LARGE SCALE GENOMIC DNA]</scope>
    <source>
        <strain evidence="5 6">CBA3638</strain>
    </source>
</reference>
<evidence type="ECO:0000313" key="5">
    <source>
        <dbReference type="EMBL" id="QHQ63346.1"/>
    </source>
</evidence>
<dbReference type="FunFam" id="3.90.400.10:FF:000002">
    <property type="entry name" value="Sucrose isomerase"/>
    <property type="match status" value="1"/>
</dbReference>
<dbReference type="InterPro" id="IPR056300">
    <property type="entry name" value="SusG-like_C"/>
</dbReference>
<evidence type="ECO:0000259" key="4">
    <source>
        <dbReference type="SMART" id="SM00642"/>
    </source>
</evidence>
<dbReference type="RefSeq" id="WP_161840168.1">
    <property type="nucleotide sequence ID" value="NZ_CP048000.1"/>
</dbReference>
<feature type="domain" description="Glycosyl hydrolase family 13 catalytic" evidence="4">
    <location>
        <begin position="18"/>
        <end position="420"/>
    </location>
</feature>
<gene>
    <name evidence="5" type="ORF">Ana3638_23330</name>
</gene>
<dbReference type="CDD" id="cd11333">
    <property type="entry name" value="AmyAc_SI_OligoGlu_DGase"/>
    <property type="match status" value="1"/>
</dbReference>
<organism evidence="5 6">
    <name type="scientific">Anaerocolumna sedimenticola</name>
    <dbReference type="NCBI Taxonomy" id="2696063"/>
    <lineage>
        <taxon>Bacteria</taxon>
        <taxon>Bacillati</taxon>
        <taxon>Bacillota</taxon>
        <taxon>Clostridia</taxon>
        <taxon>Lachnospirales</taxon>
        <taxon>Lachnospiraceae</taxon>
        <taxon>Anaerocolumna</taxon>
    </lineage>
</organism>
<keyword evidence="3 5" id="KW-0326">Glycosidase</keyword>
<keyword evidence="2 5" id="KW-0378">Hydrolase</keyword>
<dbReference type="EMBL" id="CP048000">
    <property type="protein sequence ID" value="QHQ63346.1"/>
    <property type="molecule type" value="Genomic_DNA"/>
</dbReference>
<dbReference type="EC" id="3.2.1.93" evidence="5"/>
<evidence type="ECO:0000256" key="2">
    <source>
        <dbReference type="ARBA" id="ARBA00022801"/>
    </source>
</evidence>
<dbReference type="GO" id="GO:0004556">
    <property type="term" value="F:alpha-amylase activity"/>
    <property type="evidence" value="ECO:0007669"/>
    <property type="project" value="TreeGrafter"/>
</dbReference>
<accession>A0A6P1TUI4</accession>
<evidence type="ECO:0000256" key="3">
    <source>
        <dbReference type="ARBA" id="ARBA00023295"/>
    </source>
</evidence>
<dbReference type="SUPFAM" id="SSF51011">
    <property type="entry name" value="Glycosyl hydrolase domain"/>
    <property type="match status" value="1"/>
</dbReference>
<dbReference type="AlphaFoldDB" id="A0A6P1TUI4"/>
<dbReference type="Pfam" id="PF23915">
    <property type="entry name" value="SusG_C"/>
    <property type="match status" value="1"/>
</dbReference>
<evidence type="ECO:0000313" key="6">
    <source>
        <dbReference type="Proteomes" id="UP000464314"/>
    </source>
</evidence>
<name>A0A6P1TUI4_9FIRM</name>
<evidence type="ECO:0000256" key="1">
    <source>
        <dbReference type="ARBA" id="ARBA00008061"/>
    </source>
</evidence>
<comment type="similarity">
    <text evidence="1">Belongs to the glycosyl hydrolase 13 family.</text>
</comment>
<dbReference type="InterPro" id="IPR045857">
    <property type="entry name" value="O16G_dom_2"/>
</dbReference>
<dbReference type="SUPFAM" id="SSF51445">
    <property type="entry name" value="(Trans)glycosidases"/>
    <property type="match status" value="1"/>
</dbReference>
<dbReference type="Gene3D" id="3.20.20.80">
    <property type="entry name" value="Glycosidases"/>
    <property type="match status" value="1"/>
</dbReference>
<dbReference type="GO" id="GO:0008788">
    <property type="term" value="F:alpha,alpha-phosphotrehalase activity"/>
    <property type="evidence" value="ECO:0007669"/>
    <property type="project" value="UniProtKB-EC"/>
</dbReference>
<dbReference type="Gene3D" id="2.60.40.1180">
    <property type="entry name" value="Golgi alpha-mannosidase II"/>
    <property type="match status" value="1"/>
</dbReference>
<dbReference type="GO" id="GO:0009313">
    <property type="term" value="P:oligosaccharide catabolic process"/>
    <property type="evidence" value="ECO:0007669"/>
    <property type="project" value="TreeGrafter"/>
</dbReference>
<protein>
    <submittedName>
        <fullName evidence="5">Alpha,alpha-phosphotrehalase</fullName>
        <ecNumber evidence="5">3.2.1.93</ecNumber>
    </submittedName>
</protein>
<dbReference type="KEGG" id="anr:Ana3638_23330"/>
<dbReference type="FunFam" id="2.60.40.1180:FF:000007">
    <property type="entry name" value="Sucrose isomerase"/>
    <property type="match status" value="1"/>
</dbReference>
<proteinExistence type="inferred from homology"/>
<dbReference type="Gene3D" id="3.90.400.10">
    <property type="entry name" value="Oligo-1,6-glucosidase, Domain 2"/>
    <property type="match status" value="1"/>
</dbReference>
<dbReference type="Pfam" id="PF00128">
    <property type="entry name" value="Alpha-amylase"/>
    <property type="match status" value="1"/>
</dbReference>
<dbReference type="FunFam" id="3.20.20.80:FF:000064">
    <property type="entry name" value="Oligo-1,6-glucosidase"/>
    <property type="match status" value="2"/>
</dbReference>
<dbReference type="InterPro" id="IPR017853">
    <property type="entry name" value="GH"/>
</dbReference>
<dbReference type="SMART" id="SM00642">
    <property type="entry name" value="Aamy"/>
    <property type="match status" value="1"/>
</dbReference>